<name>E3NM82_CAERE</name>
<feature type="transmembrane region" description="Helical" evidence="1">
    <location>
        <begin position="6"/>
        <end position="28"/>
    </location>
</feature>
<evidence type="ECO:0000313" key="3">
    <source>
        <dbReference type="Proteomes" id="UP000008281"/>
    </source>
</evidence>
<organism evidence="3">
    <name type="scientific">Caenorhabditis remanei</name>
    <name type="common">Caenorhabditis vulgaris</name>
    <dbReference type="NCBI Taxonomy" id="31234"/>
    <lineage>
        <taxon>Eukaryota</taxon>
        <taxon>Metazoa</taxon>
        <taxon>Ecdysozoa</taxon>
        <taxon>Nematoda</taxon>
        <taxon>Chromadorea</taxon>
        <taxon>Rhabditida</taxon>
        <taxon>Rhabditina</taxon>
        <taxon>Rhabditomorpha</taxon>
        <taxon>Rhabditoidea</taxon>
        <taxon>Rhabditidae</taxon>
        <taxon>Peloderinae</taxon>
        <taxon>Caenorhabditis</taxon>
    </lineage>
</organism>
<evidence type="ECO:0000313" key="2">
    <source>
        <dbReference type="EMBL" id="EFP06925.1"/>
    </source>
</evidence>
<proteinExistence type="predicted"/>
<evidence type="ECO:0008006" key="4">
    <source>
        <dbReference type="Google" id="ProtNLM"/>
    </source>
</evidence>
<keyword evidence="1" id="KW-1133">Transmembrane helix</keyword>
<dbReference type="Proteomes" id="UP000008281">
    <property type="component" value="Unassembled WGS sequence"/>
</dbReference>
<reference evidence="2" key="1">
    <citation type="submission" date="2007-07" db="EMBL/GenBank/DDBJ databases">
        <title>PCAP assembly of the Caenorhabditis remanei genome.</title>
        <authorList>
            <consortium name="The Caenorhabditis remanei Sequencing Consortium"/>
            <person name="Wilson R.K."/>
        </authorList>
    </citation>
    <scope>NUCLEOTIDE SEQUENCE [LARGE SCALE GENOMIC DNA]</scope>
    <source>
        <strain evidence="2">PB4641</strain>
    </source>
</reference>
<sequence length="73" mass="8620">MTSPFSLFRFLLWIIFVSFQTIKSFLVLNKLLPPPHFPLFRVPYVPLGRIIDFMDPDALRVSSYYNFKSSFSI</sequence>
<dbReference type="AlphaFoldDB" id="E3NM82"/>
<dbReference type="HOGENOM" id="CLU_2963003_0_0_1"/>
<evidence type="ECO:0000256" key="1">
    <source>
        <dbReference type="SAM" id="Phobius"/>
    </source>
</evidence>
<dbReference type="InParanoid" id="E3NM82"/>
<keyword evidence="3" id="KW-1185">Reference proteome</keyword>
<dbReference type="EMBL" id="DS268992">
    <property type="protein sequence ID" value="EFP06925.1"/>
    <property type="molecule type" value="Genomic_DNA"/>
</dbReference>
<accession>E3NM82</accession>
<gene>
    <name evidence="2" type="ORF">CRE_16503</name>
</gene>
<keyword evidence="1" id="KW-0472">Membrane</keyword>
<protein>
    <recommendedName>
        <fullName evidence="4">F-box domain-containing protein</fullName>
    </recommendedName>
</protein>
<keyword evidence="1" id="KW-0812">Transmembrane</keyword>